<reference evidence="2" key="1">
    <citation type="submission" date="2023-07" db="EMBL/GenBank/DDBJ databases">
        <title>A collection of bacterial strains from the Burkholderia cepacia Research Laboratory and Repository.</title>
        <authorList>
            <person name="Lipuma J."/>
            <person name="Spilker T."/>
            <person name="Caverly L."/>
        </authorList>
    </citation>
    <scope>NUCLEOTIDE SEQUENCE</scope>
    <source>
        <strain evidence="2">AU45194</strain>
    </source>
</reference>
<protein>
    <submittedName>
        <fullName evidence="2">Uncharacterized protein</fullName>
    </submittedName>
</protein>
<proteinExistence type="predicted"/>
<feature type="region of interest" description="Disordered" evidence="1">
    <location>
        <begin position="22"/>
        <end position="55"/>
    </location>
</feature>
<comment type="caution">
    <text evidence="2">The sequence shown here is derived from an EMBL/GenBank/DDBJ whole genome shotgun (WGS) entry which is preliminary data.</text>
</comment>
<evidence type="ECO:0000313" key="3">
    <source>
        <dbReference type="Proteomes" id="UP001172217"/>
    </source>
</evidence>
<evidence type="ECO:0000313" key="2">
    <source>
        <dbReference type="EMBL" id="MDN7522480.1"/>
    </source>
</evidence>
<feature type="compositionally biased region" description="Low complexity" evidence="1">
    <location>
        <begin position="44"/>
        <end position="55"/>
    </location>
</feature>
<accession>A0ABT8NLN4</accession>
<sequence>MTIPVNQWQILLFRKIDPDDCPSFPSKSPKNRGAVFAGPHNPARGRVAGSHRGGARAARPLHVVITA</sequence>
<name>A0ABT8NLN4_9BURK</name>
<organism evidence="2 3">
    <name type="scientific">Burkholderia orbicola</name>
    <dbReference type="NCBI Taxonomy" id="2978683"/>
    <lineage>
        <taxon>Bacteria</taxon>
        <taxon>Pseudomonadati</taxon>
        <taxon>Pseudomonadota</taxon>
        <taxon>Betaproteobacteria</taxon>
        <taxon>Burkholderiales</taxon>
        <taxon>Burkholderiaceae</taxon>
        <taxon>Burkholderia</taxon>
        <taxon>Burkholderia cepacia complex</taxon>
    </lineage>
</organism>
<evidence type="ECO:0000256" key="1">
    <source>
        <dbReference type="SAM" id="MobiDB-lite"/>
    </source>
</evidence>
<gene>
    <name evidence="2" type="ORF">QZM70_05995</name>
</gene>
<dbReference type="RefSeq" id="WP_200159622.1">
    <property type="nucleotide sequence ID" value="NZ_JAENHS010000001.1"/>
</dbReference>
<keyword evidence="3" id="KW-1185">Reference proteome</keyword>
<dbReference type="EMBL" id="JAUJQL010000003">
    <property type="protein sequence ID" value="MDN7522480.1"/>
    <property type="molecule type" value="Genomic_DNA"/>
</dbReference>
<dbReference type="Proteomes" id="UP001172217">
    <property type="component" value="Unassembled WGS sequence"/>
</dbReference>